<dbReference type="InterPro" id="IPR021314">
    <property type="entry name" value="DUF2911"/>
</dbReference>
<name>A0ABW5TM50_9SPHI</name>
<evidence type="ECO:0000313" key="3">
    <source>
        <dbReference type="Proteomes" id="UP001597546"/>
    </source>
</evidence>
<keyword evidence="1" id="KW-0732">Signal</keyword>
<dbReference type="Proteomes" id="UP001597546">
    <property type="component" value="Unassembled WGS sequence"/>
</dbReference>
<evidence type="ECO:0000313" key="2">
    <source>
        <dbReference type="EMBL" id="MFD2730360.1"/>
    </source>
</evidence>
<dbReference type="EMBL" id="JBHULV010000008">
    <property type="protein sequence ID" value="MFD2730360.1"/>
    <property type="molecule type" value="Genomic_DNA"/>
</dbReference>
<keyword evidence="3" id="KW-1185">Reference proteome</keyword>
<proteinExistence type="predicted"/>
<comment type="caution">
    <text evidence="2">The sequence shown here is derived from an EMBL/GenBank/DDBJ whole genome shotgun (WGS) entry which is preliminary data.</text>
</comment>
<gene>
    <name evidence="2" type="ORF">ACFSSE_01460</name>
</gene>
<dbReference type="Pfam" id="PF11138">
    <property type="entry name" value="DUF2911"/>
    <property type="match status" value="1"/>
</dbReference>
<accession>A0ABW5TM50</accession>
<organism evidence="2 3">
    <name type="scientific">Pedobacter alpinus</name>
    <dbReference type="NCBI Taxonomy" id="1590643"/>
    <lineage>
        <taxon>Bacteria</taxon>
        <taxon>Pseudomonadati</taxon>
        <taxon>Bacteroidota</taxon>
        <taxon>Sphingobacteriia</taxon>
        <taxon>Sphingobacteriales</taxon>
        <taxon>Sphingobacteriaceae</taxon>
        <taxon>Pedobacter</taxon>
    </lineage>
</organism>
<protein>
    <submittedName>
        <fullName evidence="2">DUF2911 domain-containing protein</fullName>
    </submittedName>
</protein>
<evidence type="ECO:0000256" key="1">
    <source>
        <dbReference type="SAM" id="SignalP"/>
    </source>
</evidence>
<reference evidence="3" key="1">
    <citation type="journal article" date="2019" name="Int. J. Syst. Evol. Microbiol.">
        <title>The Global Catalogue of Microorganisms (GCM) 10K type strain sequencing project: providing services to taxonomists for standard genome sequencing and annotation.</title>
        <authorList>
            <consortium name="The Broad Institute Genomics Platform"/>
            <consortium name="The Broad Institute Genome Sequencing Center for Infectious Disease"/>
            <person name="Wu L."/>
            <person name="Ma J."/>
        </authorList>
    </citation>
    <scope>NUCLEOTIDE SEQUENCE [LARGE SCALE GENOMIC DNA]</scope>
    <source>
        <strain evidence="3">KCTC 42456</strain>
    </source>
</reference>
<feature type="chain" id="PRO_5046676580" evidence="1">
    <location>
        <begin position="26"/>
        <end position="280"/>
    </location>
</feature>
<sequence length="280" mass="31005">MKSLIKSSYLTLAAILIASFSYSQALMPQPSSGQTIIQDFGLGKVTVIYSRPDAKGRKVFGNLVPYNEVWRTGANNATSITFTDEVMLAGNKVPAGTYGLFTIPTENEWTIILNKTAQQWGSYDYKKDDDVLRIQVKPSATTTKTETFTIQFANVAPASMHLNLSWENTALSIPLTVDLDTKVMANIEKAMAGEKKPYFAAAQYYYTNNKDLKQALAWVSEAEKADGKAPWIKLWKAKILLKIGDKKAAAVTATEGLNLAKQINNKEYIKLNQELLDSTK</sequence>
<feature type="signal peptide" evidence="1">
    <location>
        <begin position="1"/>
        <end position="25"/>
    </location>
</feature>
<dbReference type="RefSeq" id="WP_379040915.1">
    <property type="nucleotide sequence ID" value="NZ_JBHSKW010000005.1"/>
</dbReference>